<organism evidence="2 3">
    <name type="scientific">Pipistrellus kuhlii</name>
    <name type="common">Kuhl's pipistrelle</name>
    <dbReference type="NCBI Taxonomy" id="59472"/>
    <lineage>
        <taxon>Eukaryota</taxon>
        <taxon>Metazoa</taxon>
        <taxon>Chordata</taxon>
        <taxon>Craniata</taxon>
        <taxon>Vertebrata</taxon>
        <taxon>Euteleostomi</taxon>
        <taxon>Mammalia</taxon>
        <taxon>Eutheria</taxon>
        <taxon>Laurasiatheria</taxon>
        <taxon>Chiroptera</taxon>
        <taxon>Yangochiroptera</taxon>
        <taxon>Vespertilionidae</taxon>
        <taxon>Pipistrellus</taxon>
    </lineage>
</organism>
<dbReference type="EMBL" id="JACAGB010000003">
    <property type="protein sequence ID" value="KAF6374172.1"/>
    <property type="molecule type" value="Genomic_DNA"/>
</dbReference>
<gene>
    <name evidence="2" type="ORF">mPipKuh1_009411</name>
</gene>
<evidence type="ECO:0000313" key="2">
    <source>
        <dbReference type="EMBL" id="KAF6374172.1"/>
    </source>
</evidence>
<evidence type="ECO:0000313" key="3">
    <source>
        <dbReference type="Proteomes" id="UP000558488"/>
    </source>
</evidence>
<evidence type="ECO:0000256" key="1">
    <source>
        <dbReference type="SAM" id="MobiDB-lite"/>
    </source>
</evidence>
<proteinExistence type="predicted"/>
<protein>
    <submittedName>
        <fullName evidence="2">Uncharacterized protein</fullName>
    </submittedName>
</protein>
<reference evidence="2 3" key="1">
    <citation type="journal article" date="2020" name="Nature">
        <title>Six reference-quality genomes reveal evolution of bat adaptations.</title>
        <authorList>
            <person name="Jebb D."/>
            <person name="Huang Z."/>
            <person name="Pippel M."/>
            <person name="Hughes G.M."/>
            <person name="Lavrichenko K."/>
            <person name="Devanna P."/>
            <person name="Winkler S."/>
            <person name="Jermiin L.S."/>
            <person name="Skirmuntt E.C."/>
            <person name="Katzourakis A."/>
            <person name="Burkitt-Gray L."/>
            <person name="Ray D.A."/>
            <person name="Sullivan K.A.M."/>
            <person name="Roscito J.G."/>
            <person name="Kirilenko B.M."/>
            <person name="Davalos L.M."/>
            <person name="Corthals A.P."/>
            <person name="Power M.L."/>
            <person name="Jones G."/>
            <person name="Ransome R.D."/>
            <person name="Dechmann D.K.N."/>
            <person name="Locatelli A.G."/>
            <person name="Puechmaille S.J."/>
            <person name="Fedrigo O."/>
            <person name="Jarvis E.D."/>
            <person name="Hiller M."/>
            <person name="Vernes S.C."/>
            <person name="Myers E.W."/>
            <person name="Teeling E.C."/>
        </authorList>
    </citation>
    <scope>NUCLEOTIDE SEQUENCE [LARGE SCALE GENOMIC DNA]</scope>
    <source>
        <strain evidence="2">MPipKuh1</strain>
        <tissue evidence="2">Flight muscle</tissue>
    </source>
</reference>
<feature type="region of interest" description="Disordered" evidence="1">
    <location>
        <begin position="77"/>
        <end position="99"/>
    </location>
</feature>
<feature type="compositionally biased region" description="Polar residues" evidence="1">
    <location>
        <begin position="88"/>
        <end position="99"/>
    </location>
</feature>
<name>A0A7J7ZIS9_PIPKU</name>
<comment type="caution">
    <text evidence="2">The sequence shown here is derived from an EMBL/GenBank/DDBJ whole genome shotgun (WGS) entry which is preliminary data.</text>
</comment>
<keyword evidence="3" id="KW-1185">Reference proteome</keyword>
<dbReference type="Proteomes" id="UP000558488">
    <property type="component" value="Unassembled WGS sequence"/>
</dbReference>
<accession>A0A7J7ZIS9</accession>
<sequence>MEITEQSSQPLPPDGVESAWAFTECSDKSACCPTGAPSFRGSLTRALGVSPSASRATPSRTVHPIRQGARLIHRNSFKTQGKKPPITHPSTPVQETYNLGRQVPPLTVVTNLQKSRPGSCQLLPLQTPPSLDPQDS</sequence>
<dbReference type="AlphaFoldDB" id="A0A7J7ZIS9"/>